<evidence type="ECO:0000256" key="1">
    <source>
        <dbReference type="SAM" id="MobiDB-lite"/>
    </source>
</evidence>
<sequence length="421" mass="45460">MMKPLSKSLEQNRGAFPRLDCSSEPTSSVGYAHEEAEKARPKILVITRNLPPLVGGMERLNWHMIEELAKRAEVRVIGPEGAAAIAPVGVVQLREAPLKPLPGFLLAAQWRAWREARAWRPHIVLAGSGLTAPISWLTAKSCGARAAVYVHGLDLAVKQSVYRALWLPAIRRMDNVIANSHATEKLAIDAGVDLARITIVPPGVELPQGELDPEAITRFRAEHQLGQRPVLLSVGRLTRRKGLREFVANVLPQIVAARSDVMLLVVGDAPTQSLHAESQTPESIQAAADSKGIGNHIKFLGVITDRDRLATVYQSADVHVFPVQHIPNDPEGFGMVAIEAAAQGLPTVAYATGGIVDAVAEGKSGYLVAPGDDRAFVGAVIQLLERSLPAAVLRFHAEGFSWKHFGNAVWSRIGDALSTYE</sequence>
<dbReference type="SUPFAM" id="SSF53756">
    <property type="entry name" value="UDP-Glycosyltransferase/glycogen phosphorylase"/>
    <property type="match status" value="1"/>
</dbReference>
<dbReference type="Proteomes" id="UP000001844">
    <property type="component" value="Chromosome"/>
</dbReference>
<evidence type="ECO:0000259" key="3">
    <source>
        <dbReference type="Pfam" id="PF13439"/>
    </source>
</evidence>
<dbReference type="EMBL" id="CP001798">
    <property type="protein sequence ID" value="ADE13795.1"/>
    <property type="molecule type" value="Genomic_DNA"/>
</dbReference>
<dbReference type="CAZy" id="GT4">
    <property type="family name" value="Glycosyltransferase Family 4"/>
</dbReference>
<keyword evidence="5" id="KW-1185">Reference proteome</keyword>
<evidence type="ECO:0000313" key="5">
    <source>
        <dbReference type="Proteomes" id="UP000001844"/>
    </source>
</evidence>
<dbReference type="Pfam" id="PF00534">
    <property type="entry name" value="Glycos_transf_1"/>
    <property type="match status" value="1"/>
</dbReference>
<name>D5BWR4_NITHN</name>
<gene>
    <name evidence="4" type="ordered locus">Nhal_0611</name>
</gene>
<dbReference type="InterPro" id="IPR050194">
    <property type="entry name" value="Glycosyltransferase_grp1"/>
</dbReference>
<dbReference type="AlphaFoldDB" id="D5BWR4"/>
<dbReference type="HOGENOM" id="CLU_009583_2_5_6"/>
<proteinExistence type="predicted"/>
<dbReference type="Gene3D" id="3.40.50.2000">
    <property type="entry name" value="Glycogen Phosphorylase B"/>
    <property type="match status" value="2"/>
</dbReference>
<feature type="region of interest" description="Disordered" evidence="1">
    <location>
        <begin position="13"/>
        <end position="32"/>
    </location>
</feature>
<dbReference type="STRING" id="472759.Nhal_0611"/>
<protein>
    <submittedName>
        <fullName evidence="4">Glycosyl transferase group 1</fullName>
    </submittedName>
</protein>
<evidence type="ECO:0000259" key="2">
    <source>
        <dbReference type="Pfam" id="PF00534"/>
    </source>
</evidence>
<reference evidence="5" key="1">
    <citation type="submission" date="2010-04" db="EMBL/GenBank/DDBJ databases">
        <title>Complete genome sequence of Nitrosococcus halophilus Nc4, a salt-adapted, aerobic obligate ammonia-oxidizing sulfur purple bacterium.</title>
        <authorList>
            <consortium name="US DOE Joint Genome Institute"/>
            <person name="Campbell M.A."/>
            <person name="Malfatti S.A."/>
            <person name="Chain P.S.G."/>
            <person name="Heidelberg J.F."/>
            <person name="Ward B.B."/>
            <person name="Klotz M.G."/>
        </authorList>
    </citation>
    <scope>NUCLEOTIDE SEQUENCE [LARGE SCALE GENOMIC DNA]</scope>
    <source>
        <strain evidence="5">Nc4</strain>
    </source>
</reference>
<organism evidence="4 5">
    <name type="scientific">Nitrosococcus halophilus (strain Nc4)</name>
    <dbReference type="NCBI Taxonomy" id="472759"/>
    <lineage>
        <taxon>Bacteria</taxon>
        <taxon>Pseudomonadati</taxon>
        <taxon>Pseudomonadota</taxon>
        <taxon>Gammaproteobacteria</taxon>
        <taxon>Chromatiales</taxon>
        <taxon>Chromatiaceae</taxon>
        <taxon>Nitrosococcus</taxon>
    </lineage>
</organism>
<feature type="domain" description="Glycosyltransferase subfamily 4-like N-terminal" evidence="3">
    <location>
        <begin position="54"/>
        <end position="206"/>
    </location>
</feature>
<dbReference type="KEGG" id="nhl:Nhal_0611"/>
<dbReference type="Pfam" id="PF13439">
    <property type="entry name" value="Glyco_transf_4"/>
    <property type="match status" value="1"/>
</dbReference>
<dbReference type="GO" id="GO:0016757">
    <property type="term" value="F:glycosyltransferase activity"/>
    <property type="evidence" value="ECO:0007669"/>
    <property type="project" value="InterPro"/>
</dbReference>
<accession>D5BWR4</accession>
<dbReference type="RefSeq" id="WP_013031690.1">
    <property type="nucleotide sequence ID" value="NC_013960.1"/>
</dbReference>
<dbReference type="PANTHER" id="PTHR45947:SF3">
    <property type="entry name" value="SULFOQUINOVOSYL TRANSFERASE SQD2"/>
    <property type="match status" value="1"/>
</dbReference>
<evidence type="ECO:0000313" key="4">
    <source>
        <dbReference type="EMBL" id="ADE13795.1"/>
    </source>
</evidence>
<dbReference type="PANTHER" id="PTHR45947">
    <property type="entry name" value="SULFOQUINOVOSYL TRANSFERASE SQD2"/>
    <property type="match status" value="1"/>
</dbReference>
<keyword evidence="4" id="KW-0808">Transferase</keyword>
<feature type="domain" description="Glycosyl transferase family 1" evidence="2">
    <location>
        <begin position="218"/>
        <end position="386"/>
    </location>
</feature>
<dbReference type="eggNOG" id="COG0438">
    <property type="taxonomic scope" value="Bacteria"/>
</dbReference>
<dbReference type="CDD" id="cd03801">
    <property type="entry name" value="GT4_PimA-like"/>
    <property type="match status" value="1"/>
</dbReference>
<dbReference type="InterPro" id="IPR028098">
    <property type="entry name" value="Glyco_trans_4-like_N"/>
</dbReference>
<dbReference type="InterPro" id="IPR001296">
    <property type="entry name" value="Glyco_trans_1"/>
</dbReference>